<dbReference type="PROSITE" id="PS51318">
    <property type="entry name" value="TAT"/>
    <property type="match status" value="1"/>
</dbReference>
<evidence type="ECO:0000313" key="2">
    <source>
        <dbReference type="Proteomes" id="UP000198876"/>
    </source>
</evidence>
<dbReference type="PANTHER" id="PTHR42928">
    <property type="entry name" value="TRICARBOXYLATE-BINDING PROTEIN"/>
    <property type="match status" value="1"/>
</dbReference>
<reference evidence="2" key="1">
    <citation type="submission" date="2016-10" db="EMBL/GenBank/DDBJ databases">
        <authorList>
            <person name="Varghese N."/>
            <person name="Submissions S."/>
        </authorList>
    </citation>
    <scope>NUCLEOTIDE SEQUENCE [LARGE SCALE GENOMIC DNA]</scope>
    <source>
        <strain evidence="2">CGMCC 1.7739</strain>
    </source>
</reference>
<keyword evidence="2" id="KW-1185">Reference proteome</keyword>
<dbReference type="PIRSF" id="PIRSF017082">
    <property type="entry name" value="YflP"/>
    <property type="match status" value="1"/>
</dbReference>
<dbReference type="SUPFAM" id="SSF53850">
    <property type="entry name" value="Periplasmic binding protein-like II"/>
    <property type="match status" value="1"/>
</dbReference>
<evidence type="ECO:0000313" key="1">
    <source>
        <dbReference type="EMBL" id="SFG86348.1"/>
    </source>
</evidence>
<dbReference type="PROSITE" id="PS51257">
    <property type="entry name" value="PROKAR_LIPOPROTEIN"/>
    <property type="match status" value="1"/>
</dbReference>
<dbReference type="NCBIfam" id="TIGR01409">
    <property type="entry name" value="TAT_signal_seq"/>
    <property type="match status" value="1"/>
</dbReference>
<name>A0A1I2VAK7_9EURY</name>
<dbReference type="AlphaFoldDB" id="A0A1I2VAK7"/>
<dbReference type="InterPro" id="IPR019546">
    <property type="entry name" value="TAT_signal_bac_arc"/>
</dbReference>
<dbReference type="RefSeq" id="WP_092893510.1">
    <property type="nucleotide sequence ID" value="NZ_FOOQ01000005.1"/>
</dbReference>
<dbReference type="PANTHER" id="PTHR42928:SF5">
    <property type="entry name" value="BLR1237 PROTEIN"/>
    <property type="match status" value="1"/>
</dbReference>
<dbReference type="InterPro" id="IPR006311">
    <property type="entry name" value="TAT_signal"/>
</dbReference>
<protein>
    <submittedName>
        <fullName evidence="1">Tat (Twin-arginine translocation) pathway signal sequence</fullName>
    </submittedName>
</protein>
<dbReference type="Pfam" id="PF03401">
    <property type="entry name" value="TctC"/>
    <property type="match status" value="1"/>
</dbReference>
<sequence length="332" mass="35306">MTRKETSTRTDRRSFLKATGGVAAAAGLAGCTGALQSSSSYPSEQVEMIVPWSAGGGTDRTGRKLANLAGEHMDTEFFVSNQTGGSGSVGFNAIANADPDGYTVGVTTVEICTISHLGIAEVNPEDLTSVMQYNFDPASLTVPEDAPYDTVEEFVQYAKDNPGEISISNSGIGAIWHLSAAGFAQQAGIDVKHVGYDGGAPATKAVLNGEVQATTASAAEVAGQVQDGPLKTLGVFGDERVSIFPDVPTLKEAGYDFTMGAWRGLTVPNDTPDERISQLHDAYKSVYDSDDFKSFMDENGFGTVYRDTEEFSSFMDSEYDRFADIIESLDLN</sequence>
<dbReference type="Gene3D" id="3.40.190.150">
    <property type="entry name" value="Bordetella uptake gene, domain 1"/>
    <property type="match status" value="1"/>
</dbReference>
<dbReference type="STRING" id="553467.SAMN04488063_3140"/>
<gene>
    <name evidence="1" type="ORF">SAMN04488063_3140</name>
</gene>
<dbReference type="EMBL" id="FOOQ01000005">
    <property type="protein sequence ID" value="SFG86348.1"/>
    <property type="molecule type" value="Genomic_DNA"/>
</dbReference>
<dbReference type="Gene3D" id="3.40.190.10">
    <property type="entry name" value="Periplasmic binding protein-like II"/>
    <property type="match status" value="1"/>
</dbReference>
<dbReference type="CDD" id="cd07012">
    <property type="entry name" value="PBP2_Bug_TTT"/>
    <property type="match status" value="1"/>
</dbReference>
<dbReference type="OrthoDB" id="340746at2157"/>
<accession>A0A1I2VAK7</accession>
<organism evidence="1 2">
    <name type="scientific">Halopelagius inordinatus</name>
    <dbReference type="NCBI Taxonomy" id="553467"/>
    <lineage>
        <taxon>Archaea</taxon>
        <taxon>Methanobacteriati</taxon>
        <taxon>Methanobacteriota</taxon>
        <taxon>Stenosarchaea group</taxon>
        <taxon>Halobacteria</taxon>
        <taxon>Halobacteriales</taxon>
        <taxon>Haloferacaceae</taxon>
    </lineage>
</organism>
<dbReference type="InterPro" id="IPR042100">
    <property type="entry name" value="Bug_dom1"/>
</dbReference>
<dbReference type="InterPro" id="IPR005064">
    <property type="entry name" value="BUG"/>
</dbReference>
<dbReference type="Proteomes" id="UP000198876">
    <property type="component" value="Unassembled WGS sequence"/>
</dbReference>
<proteinExistence type="predicted"/>